<evidence type="ECO:0000256" key="3">
    <source>
        <dbReference type="ARBA" id="ARBA00022737"/>
    </source>
</evidence>
<evidence type="ECO:0000256" key="6">
    <source>
        <dbReference type="PROSITE-ProRule" id="PRU00339"/>
    </source>
</evidence>
<dbReference type="PROSITE" id="PS50005">
    <property type="entry name" value="TPR"/>
    <property type="match status" value="1"/>
</dbReference>
<evidence type="ECO:0000256" key="5">
    <source>
        <dbReference type="ARBA" id="ARBA00023242"/>
    </source>
</evidence>
<feature type="domain" description="PRP1 splicing factor N-terminal" evidence="8">
    <location>
        <begin position="12"/>
        <end position="138"/>
    </location>
</feature>
<dbReference type="Proteomes" id="UP000688137">
    <property type="component" value="Unassembled WGS sequence"/>
</dbReference>
<dbReference type="SMART" id="SM00386">
    <property type="entry name" value="HAT"/>
    <property type="match status" value="11"/>
</dbReference>
<dbReference type="InterPro" id="IPR010491">
    <property type="entry name" value="PRP1_N"/>
</dbReference>
<feature type="region of interest" description="Disordered" evidence="7">
    <location>
        <begin position="1"/>
        <end position="22"/>
    </location>
</feature>
<dbReference type="Pfam" id="PF23240">
    <property type="entry name" value="HAT_PRP39_N"/>
    <property type="match status" value="1"/>
</dbReference>
<dbReference type="PANTHER" id="PTHR11246:SF1">
    <property type="entry name" value="PRE-MRNA-PROCESSING FACTOR 6"/>
    <property type="match status" value="1"/>
</dbReference>
<evidence type="ECO:0000259" key="8">
    <source>
        <dbReference type="Pfam" id="PF06424"/>
    </source>
</evidence>
<name>A0A8S1JP03_PARPR</name>
<protein>
    <recommendedName>
        <fullName evidence="8">PRP1 splicing factor N-terminal domain-containing protein</fullName>
    </recommendedName>
</protein>
<dbReference type="InterPro" id="IPR019734">
    <property type="entry name" value="TPR_rpt"/>
</dbReference>
<accession>A0A8S1JP03</accession>
<evidence type="ECO:0000313" key="10">
    <source>
        <dbReference type="Proteomes" id="UP000688137"/>
    </source>
</evidence>
<evidence type="ECO:0000256" key="2">
    <source>
        <dbReference type="ARBA" id="ARBA00022664"/>
    </source>
</evidence>
<dbReference type="GO" id="GO:0000398">
    <property type="term" value="P:mRNA splicing, via spliceosome"/>
    <property type="evidence" value="ECO:0007669"/>
    <property type="project" value="InterPro"/>
</dbReference>
<evidence type="ECO:0000313" key="9">
    <source>
        <dbReference type="EMBL" id="CAD8044193.1"/>
    </source>
</evidence>
<keyword evidence="4" id="KW-0508">mRNA splicing</keyword>
<organism evidence="9 10">
    <name type="scientific">Paramecium primaurelia</name>
    <dbReference type="NCBI Taxonomy" id="5886"/>
    <lineage>
        <taxon>Eukaryota</taxon>
        <taxon>Sar</taxon>
        <taxon>Alveolata</taxon>
        <taxon>Ciliophora</taxon>
        <taxon>Intramacronucleata</taxon>
        <taxon>Oligohymenophorea</taxon>
        <taxon>Peniculida</taxon>
        <taxon>Parameciidae</taxon>
        <taxon>Paramecium</taxon>
    </lineage>
</organism>
<dbReference type="InterPro" id="IPR003107">
    <property type="entry name" value="HAT"/>
</dbReference>
<gene>
    <name evidence="9" type="ORF">PPRIM_AZ9-3.1.T0060275</name>
</gene>
<evidence type="ECO:0000256" key="7">
    <source>
        <dbReference type="SAM" id="MobiDB-lite"/>
    </source>
</evidence>
<sequence>MFQRQKDSGNQPTNYVPGRGRGAVGFITRSDIGPAKVDIGIEQDDDQNDYNDAKYDEWNGYSIPLFNMGDYDDEDREADLTYNSVDRKMEERRLKRMPNNLPEKPSIVNQFSDLKRELAKVGIDEWLSIPDIGDYSIKKKKQDKITPVPDSVIMSAQLSEKNLQTKAHDLNEIGEARGALLSLKLDKISDNVSGQSVVDKRGYLTSLASLPHLSENEIGDFKKARLLLKSVIQTDPKNSFGWIAAARIEELDGKLPAARSILAQGLQQAEDQEDIWIELSRLETPEKAKLILNKAIQTLPHSVKIWLNAVNKEQETQAKIKLLKRALEFIPNSVDIWKELVSLSSEQEALVLLYKAVECIPKNLSLWLALAKLETYENAKAILNRARQNLPQEPTIWINAAKLEESAGKDKQTIAIVLSKGIKILKKNQVKIVKEDWLQEAEIAEKCSNINTCYAIIKAITLEEDKQSDNSWKQDFTQFEQRGSLHTARAIIAVEAERQNNFEIWKEYIEFERRHKDEDTKYFDQALELAVSNLPQIEQFWIELILRKQELQQNYLEVFEKSPKSENILLTLSKLEKQQGNYEKAYQYLQYIQDNLIPSDKTWVKMFKLMLLMNKQIEQAEKILKQYPQSDKLWILCGQAKINQKDYQGARQIFEEAIKTLNNSLNVWLTYIKMECQQQLYTRARPLIDRAREKNPKSSQLWAQAIRLEIDAKNHKAAQFLLSKALQCCQLDGELWSLAIELEPKTTRKKKSADAVTLCVDNPFVYLSTAKVFLNEGKIEKAKRWLEKALILEPRLGDAWAYLYLIEKEILQQCISRRPKYGRLWKQAKETLNQKYDIEKILIEASKLAQKDIAKLE</sequence>
<keyword evidence="10" id="KW-1185">Reference proteome</keyword>
<comment type="subcellular location">
    <subcellularLocation>
        <location evidence="1">Nucleus</location>
    </subcellularLocation>
</comment>
<evidence type="ECO:0000256" key="1">
    <source>
        <dbReference type="ARBA" id="ARBA00004123"/>
    </source>
</evidence>
<dbReference type="AlphaFoldDB" id="A0A8S1JP03"/>
<keyword evidence="2" id="KW-0507">mRNA processing</keyword>
<keyword evidence="3" id="KW-0677">Repeat</keyword>
<dbReference type="OMA" id="DGWAWYY"/>
<dbReference type="InterPro" id="IPR045075">
    <property type="entry name" value="Syf1-like"/>
</dbReference>
<dbReference type="Pfam" id="PF06424">
    <property type="entry name" value="PRP1_N"/>
    <property type="match status" value="1"/>
</dbReference>
<feature type="repeat" description="TPR" evidence="6">
    <location>
        <begin position="763"/>
        <end position="796"/>
    </location>
</feature>
<dbReference type="EMBL" id="CAJJDM010000003">
    <property type="protein sequence ID" value="CAD8044193.1"/>
    <property type="molecule type" value="Genomic_DNA"/>
</dbReference>
<comment type="caution">
    <text evidence="9">The sequence shown here is derived from an EMBL/GenBank/DDBJ whole genome shotgun (WGS) entry which is preliminary data.</text>
</comment>
<reference evidence="9" key="1">
    <citation type="submission" date="2021-01" db="EMBL/GenBank/DDBJ databases">
        <authorList>
            <consortium name="Genoscope - CEA"/>
            <person name="William W."/>
        </authorList>
    </citation>
    <scope>NUCLEOTIDE SEQUENCE</scope>
</reference>
<dbReference type="PANTHER" id="PTHR11246">
    <property type="entry name" value="PRE-MRNA SPLICING FACTOR"/>
    <property type="match status" value="1"/>
</dbReference>
<evidence type="ECO:0000256" key="4">
    <source>
        <dbReference type="ARBA" id="ARBA00023187"/>
    </source>
</evidence>
<keyword evidence="6" id="KW-0802">TPR repeat</keyword>
<dbReference type="SMART" id="SM00028">
    <property type="entry name" value="TPR"/>
    <property type="match status" value="2"/>
</dbReference>
<proteinExistence type="predicted"/>
<keyword evidence="5" id="KW-0539">Nucleus</keyword>